<dbReference type="OMA" id="IHECHLS"/>
<dbReference type="InterPro" id="IPR032675">
    <property type="entry name" value="LRR_dom_sf"/>
</dbReference>
<evidence type="ECO:0000259" key="2">
    <source>
        <dbReference type="PROSITE" id="PS50181"/>
    </source>
</evidence>
<dbReference type="PROSITE" id="PS50181">
    <property type="entry name" value="FBOX"/>
    <property type="match status" value="1"/>
</dbReference>
<gene>
    <name evidence="3" type="ORF">JI435_058790</name>
</gene>
<dbReference type="EMBL" id="CP069041">
    <property type="protein sequence ID" value="QRD05598.1"/>
    <property type="molecule type" value="Genomic_DNA"/>
</dbReference>
<sequence length="556" mass="62948">MDNLISQLPTELVEVIVGNLGLSDLRNLRLACRDVNAKVTVGRRFESFCVHKNVELRKASLNDLEARLRSPGVHQYLRHLTVTGVLLITKGLERIIREKTKPVNPEDPCGLAHDSIGNQSNYRRTPASDSEVADAESQLAHLETQIRIEDAERSAGHDLEALADLLRTVKTHCKLAALESLTLDLVVRRDLTTSLSPALGAPLRQVWEAAQHVLCVSIQAWHRSDIMIERLHIFSETESCGVQAYAFAALQSQIDFRIFGGLKALTLSISDRLLPPSVRAQSRMADRDEERPILTREQRLRMRAERDQRENDLQAQTALEEARARTMMKDPDNINGLSVLLRHTTNLEELHVHHYRSLFSPETFDPSLFGTRALLENLAHSAPLPNLRRLSFLNVDVDVSSLLMMLKNSPRLTSLELRLVKIAVHGGRSMRTLFDYITSRGANLTHVYLDNIFEASEQGHLYITCFTPGTTPGYSITNDEERSARLERLGLLGNNGWDLFRPSANGWNEFELLRREHVLRGIDYQLNSRYPVGSVQNSQTMEQVRRHMGPVDLYPY</sequence>
<dbReference type="SUPFAM" id="SSF52047">
    <property type="entry name" value="RNI-like"/>
    <property type="match status" value="1"/>
</dbReference>
<feature type="domain" description="F-box" evidence="2">
    <location>
        <begin position="2"/>
        <end position="48"/>
    </location>
</feature>
<evidence type="ECO:0000256" key="1">
    <source>
        <dbReference type="SAM" id="MobiDB-lite"/>
    </source>
</evidence>
<name>A0A7U2I985_PHANO</name>
<dbReference type="OrthoDB" id="3438345at2759"/>
<reference evidence="4" key="1">
    <citation type="journal article" date="2021" name="BMC Genomics">
        <title>Chromosome-level genome assembly and manually-curated proteome of model necrotroph Parastagonospora nodorum Sn15 reveals a genome-wide trove of candidate effector homologs, and redundancy of virulence-related functions within an accessory chromosome.</title>
        <authorList>
            <person name="Bertazzoni S."/>
            <person name="Jones D.A.B."/>
            <person name="Phan H.T."/>
            <person name="Tan K.-C."/>
            <person name="Hane J.K."/>
        </authorList>
    </citation>
    <scope>NUCLEOTIDE SEQUENCE [LARGE SCALE GENOMIC DNA]</scope>
    <source>
        <strain evidence="4">SN15 / ATCC MYA-4574 / FGSC 10173)</strain>
    </source>
</reference>
<accession>A0A7U2I985</accession>
<dbReference type="Proteomes" id="UP000663193">
    <property type="component" value="Chromosome 19"/>
</dbReference>
<dbReference type="AlphaFoldDB" id="A0A7U2I985"/>
<dbReference type="Gene3D" id="3.80.10.10">
    <property type="entry name" value="Ribonuclease Inhibitor"/>
    <property type="match status" value="1"/>
</dbReference>
<organism evidence="3 4">
    <name type="scientific">Phaeosphaeria nodorum (strain SN15 / ATCC MYA-4574 / FGSC 10173)</name>
    <name type="common">Glume blotch fungus</name>
    <name type="synonym">Parastagonospora nodorum</name>
    <dbReference type="NCBI Taxonomy" id="321614"/>
    <lineage>
        <taxon>Eukaryota</taxon>
        <taxon>Fungi</taxon>
        <taxon>Dikarya</taxon>
        <taxon>Ascomycota</taxon>
        <taxon>Pezizomycotina</taxon>
        <taxon>Dothideomycetes</taxon>
        <taxon>Pleosporomycetidae</taxon>
        <taxon>Pleosporales</taxon>
        <taxon>Pleosporineae</taxon>
        <taxon>Phaeosphaeriaceae</taxon>
        <taxon>Parastagonospora</taxon>
    </lineage>
</organism>
<evidence type="ECO:0000313" key="3">
    <source>
        <dbReference type="EMBL" id="QRD05598.1"/>
    </source>
</evidence>
<dbReference type="InterPro" id="IPR001810">
    <property type="entry name" value="F-box_dom"/>
</dbReference>
<proteinExistence type="predicted"/>
<keyword evidence="4" id="KW-1185">Reference proteome</keyword>
<dbReference type="RefSeq" id="XP_001796275.1">
    <property type="nucleotide sequence ID" value="XM_001796223.1"/>
</dbReference>
<protein>
    <recommendedName>
        <fullName evidence="2">F-box domain-containing protein</fullName>
    </recommendedName>
</protein>
<evidence type="ECO:0000313" key="4">
    <source>
        <dbReference type="Proteomes" id="UP000663193"/>
    </source>
</evidence>
<dbReference type="VEuPathDB" id="FungiDB:JI435_058790"/>
<feature type="region of interest" description="Disordered" evidence="1">
    <location>
        <begin position="103"/>
        <end position="125"/>
    </location>
</feature>
<dbReference type="KEGG" id="pno:SNOG_05879"/>